<name>A0A8D5FIK4_9BACT</name>
<dbReference type="KEGG" id="dbk:DGMP_27310"/>
<protein>
    <submittedName>
        <fullName evidence="1">Peptidase M19</fullName>
    </submittedName>
</protein>
<sequence length="283" mass="30900">MGPEYDLPLPEEIPVHIALPTILAEVAVLSRLERESEGRIKICTTAAEVRHCFDAGTLAVVLHLEGAEAIDDEFCNLEVLFRAGLRSVGLVWSRPSRFGHGVPFRFPGSPDTGPGLTPLGRELVRECNRLNIVVDVSHLNEAGFWDVAKITDAPLVATHSNCHALSRHTRNLTDRQLAAIAESGGIVGVNFATAFIRADGQMREDTDLDDLLRHFDHLIEHVGIDGVGFGTDFDGAKIPAEIGNAAGLCQLRAAMRQHGYDEETMVKLCHGNWFRVLEATLKG</sequence>
<keyword evidence="2" id="KW-1185">Reference proteome</keyword>
<gene>
    <name evidence="1" type="ORF">DGMP_27310</name>
</gene>
<dbReference type="GO" id="GO:0006508">
    <property type="term" value="P:proteolysis"/>
    <property type="evidence" value="ECO:0007669"/>
    <property type="project" value="InterPro"/>
</dbReference>
<dbReference type="PROSITE" id="PS51365">
    <property type="entry name" value="RENAL_DIPEPTIDASE_2"/>
    <property type="match status" value="1"/>
</dbReference>
<dbReference type="EMBL" id="AP024086">
    <property type="protein sequence ID" value="BCL62038.1"/>
    <property type="molecule type" value="Genomic_DNA"/>
</dbReference>
<reference evidence="1" key="1">
    <citation type="submission" date="2020-09" db="EMBL/GenBank/DDBJ databases">
        <title>Desulfogranum mesoprofundum gen. nov., sp. nov., a novel mesophilic, sulfate-reducing chemolithoautotroph isolated from a deep-sea hydrothermal vent chimney in the Suiyo Seamount.</title>
        <authorList>
            <person name="Hashimoto Y."/>
            <person name="Nakagawa S."/>
        </authorList>
    </citation>
    <scope>NUCLEOTIDE SEQUENCE</scope>
    <source>
        <strain evidence="1">KT2</strain>
    </source>
</reference>
<dbReference type="CDD" id="cd01301">
    <property type="entry name" value="rDP_like"/>
    <property type="match status" value="1"/>
</dbReference>
<accession>A0A8D5FIK4</accession>
<dbReference type="PANTHER" id="PTHR10443:SF12">
    <property type="entry name" value="DIPEPTIDASE"/>
    <property type="match status" value="1"/>
</dbReference>
<organism evidence="1 2">
    <name type="scientific">Desulfomarina profundi</name>
    <dbReference type="NCBI Taxonomy" id="2772557"/>
    <lineage>
        <taxon>Bacteria</taxon>
        <taxon>Pseudomonadati</taxon>
        <taxon>Thermodesulfobacteriota</taxon>
        <taxon>Desulfobulbia</taxon>
        <taxon>Desulfobulbales</taxon>
        <taxon>Desulfobulbaceae</taxon>
        <taxon>Desulfomarina</taxon>
    </lineage>
</organism>
<dbReference type="PANTHER" id="PTHR10443">
    <property type="entry name" value="MICROSOMAL DIPEPTIDASE"/>
    <property type="match status" value="1"/>
</dbReference>
<evidence type="ECO:0000313" key="2">
    <source>
        <dbReference type="Proteomes" id="UP000826725"/>
    </source>
</evidence>
<evidence type="ECO:0000313" key="1">
    <source>
        <dbReference type="EMBL" id="BCL62038.1"/>
    </source>
</evidence>
<dbReference type="Pfam" id="PF01244">
    <property type="entry name" value="Peptidase_M19"/>
    <property type="match status" value="1"/>
</dbReference>
<dbReference type="InterPro" id="IPR008257">
    <property type="entry name" value="Pept_M19"/>
</dbReference>
<dbReference type="AlphaFoldDB" id="A0A8D5FIK4"/>
<dbReference type="Proteomes" id="UP000826725">
    <property type="component" value="Chromosome"/>
</dbReference>
<proteinExistence type="predicted"/>
<dbReference type="GO" id="GO:0070573">
    <property type="term" value="F:metallodipeptidase activity"/>
    <property type="evidence" value="ECO:0007669"/>
    <property type="project" value="InterPro"/>
</dbReference>